<dbReference type="PIRSF" id="PIRSF000333">
    <property type="entry name" value="NOS"/>
    <property type="match status" value="1"/>
</dbReference>
<dbReference type="Gene3D" id="3.90.340.10">
    <property type="entry name" value="Nitric Oxide Synthase, Chain A, domain 1"/>
    <property type="match status" value="1"/>
</dbReference>
<evidence type="ECO:0000256" key="14">
    <source>
        <dbReference type="ARBA" id="ARBA00023004"/>
    </source>
</evidence>
<dbReference type="Pfam" id="PF02898">
    <property type="entry name" value="NO_synthase"/>
    <property type="match status" value="1"/>
</dbReference>
<evidence type="ECO:0000313" key="18">
    <source>
        <dbReference type="Proteomes" id="UP000694904"/>
    </source>
</evidence>
<protein>
    <recommendedName>
        <fullName evidence="5">nitric-oxide synthase (NADPH)</fullName>
        <ecNumber evidence="5">1.14.13.39</ecNumber>
    </recommendedName>
</protein>
<keyword evidence="12" id="KW-0112">Calmodulin-binding</keyword>
<dbReference type="PROSITE" id="PS51384">
    <property type="entry name" value="FAD_FR"/>
    <property type="match status" value="1"/>
</dbReference>
<comment type="cofactor">
    <cofactor evidence="1">
        <name>FMN</name>
        <dbReference type="ChEBI" id="CHEBI:58210"/>
    </cofactor>
</comment>
<dbReference type="PRINTS" id="PR00371">
    <property type="entry name" value="FPNCR"/>
</dbReference>
<evidence type="ECO:0000256" key="8">
    <source>
        <dbReference type="ARBA" id="ARBA00022643"/>
    </source>
</evidence>
<dbReference type="Gene3D" id="1.20.990.10">
    <property type="entry name" value="NADPH-cytochrome p450 Reductase, Chain A, domain 3"/>
    <property type="match status" value="1"/>
</dbReference>
<dbReference type="InterPro" id="IPR001094">
    <property type="entry name" value="Flavdoxin-like"/>
</dbReference>
<evidence type="ECO:0000313" key="19">
    <source>
        <dbReference type="RefSeq" id="XP_017856822.1"/>
    </source>
</evidence>
<evidence type="ECO:0000256" key="6">
    <source>
        <dbReference type="ARBA" id="ARBA00022617"/>
    </source>
</evidence>
<feature type="domain" description="Flavodoxin-like" evidence="16">
    <location>
        <begin position="293"/>
        <end position="488"/>
    </location>
</feature>
<name>A0ABM1NPD6_DROAR</name>
<dbReference type="InterPro" id="IPR003097">
    <property type="entry name" value="CysJ-like_FAD-binding"/>
</dbReference>
<sequence length="969" mass="107403">MSQHFTSIFENLRFVTIKRTTNTQPQQQHQQQQQQQQQQSPLPTPKPTPVEPNKIKAKTQAALNGNGQLLSTNLGGVAATTSHEVDHSKGASGTTAGAVSAVAGGGGGGGGVGVGVGGTPLKHHKRTSIPTSSPQPGRERRGTNTSIVVELDDGAGSGGGGGGGVSGSSVGQSAAGASGSGTASSKSSRELSPTPKNAQQPRKMSQDHRSRAGSFMHLDDEGRSLLMRKPMRLKNIEGRPEVYDTLHSKGREILSCSRATCTSSIMNIGNAPVEARKVDLVLEHAKDFLDQYFTSIKRSSSAAHETRWKQVRQSIETTGHYQLTETELIYGAKLAWRNSSRCIGRIQWSKLQVSLAFDLLPRISQVKFMNNLLFPTMGVSSSKSFMKANSRQDFMKLPLQQVKKIDRWDSLRGSTSDTFTDETFGPLSNVRFAVFALGSSAYPNFCAFGQYVDNILGELGGERLLKIAYGDEMCGQEQSFRKWAPEVFKLACETFCLDPDQSLSDASLALQNESLTVNNVRLVPSVSKVSLDVALSKYHNKKVHCCKIKEQPHNLTKLSEGAKTTMLLEICAPGLEYEPGDHVGIFPANRAELVDGLLQRLVGVDNPDEVLQLQLLKEKQTSNGIFKCWEQHDKIPADTLRNLLARFFDLTTPPSRQLLTLLAGFCDDNADTERLQLLVTDSSAYEDWRHWRLPHLLDVLEEFPSCRPPASLVLAHLTPLQPRFYSISSSPRRVSDEIHLTVAIVRYRCEDGQGDERYGVCSNYLAGLKANDELYMFVRSALGFHLPADRSRPVVLIGPGTGIAPFRSFWQEFQVLREVDTATSLPKLWLFFGCRNRDVDLYAEEKAQLVQDQIMDRVFLALSREPDIPKTYVQDLIEQEFDSLYKLIVLERGHVYVCGDVTMAEHVYQTIRKCIAGKEQKTEAEVETFLLTLRDENRYHEDIFGITLRTAEIHTKSRATARIRMASQP</sequence>
<evidence type="ECO:0000256" key="7">
    <source>
        <dbReference type="ARBA" id="ARBA00022630"/>
    </source>
</evidence>
<evidence type="ECO:0000256" key="5">
    <source>
        <dbReference type="ARBA" id="ARBA00012989"/>
    </source>
</evidence>
<dbReference type="InterPro" id="IPR039261">
    <property type="entry name" value="FNR_nucleotide-bd"/>
</dbReference>
<dbReference type="InterPro" id="IPR029039">
    <property type="entry name" value="Flavoprotein-like_sf"/>
</dbReference>
<dbReference type="Gene3D" id="2.40.30.10">
    <property type="entry name" value="Translation factors"/>
    <property type="match status" value="1"/>
</dbReference>
<evidence type="ECO:0000256" key="12">
    <source>
        <dbReference type="ARBA" id="ARBA00022860"/>
    </source>
</evidence>
<evidence type="ECO:0000256" key="13">
    <source>
        <dbReference type="ARBA" id="ARBA00023002"/>
    </source>
</evidence>
<proteinExistence type="inferred from homology"/>
<reference evidence="18" key="1">
    <citation type="journal article" date="1997" name="Nucleic Acids Res.">
        <title>tRNAscan-SE: a program for improved detection of transfer RNA genes in genomic sequence.</title>
        <authorList>
            <person name="Lowe T.M."/>
            <person name="Eddy S.R."/>
        </authorList>
    </citation>
    <scope>NUCLEOTIDE SEQUENCE [LARGE SCALE GENOMIC DNA]</scope>
</reference>
<comment type="cofactor">
    <cofactor evidence="2">
        <name>heme b</name>
        <dbReference type="ChEBI" id="CHEBI:60344"/>
    </cofactor>
</comment>
<evidence type="ECO:0000256" key="1">
    <source>
        <dbReference type="ARBA" id="ARBA00001917"/>
    </source>
</evidence>
<evidence type="ECO:0000256" key="10">
    <source>
        <dbReference type="ARBA" id="ARBA00022827"/>
    </source>
</evidence>
<dbReference type="InterPro" id="IPR023173">
    <property type="entry name" value="NADPH_Cyt_P450_Rdtase_alpha"/>
</dbReference>
<dbReference type="SUPFAM" id="SSF56512">
    <property type="entry name" value="Nitric oxide (NO) synthase oxygenase domain"/>
    <property type="match status" value="1"/>
</dbReference>
<comment type="similarity">
    <text evidence="4">Belongs to the NOS family.</text>
</comment>
<dbReference type="InterPro" id="IPR008254">
    <property type="entry name" value="Flavodoxin/NO_synth"/>
</dbReference>
<evidence type="ECO:0000256" key="9">
    <source>
        <dbReference type="ARBA" id="ARBA00022723"/>
    </source>
</evidence>
<dbReference type="InterPro" id="IPR004030">
    <property type="entry name" value="NOS_N"/>
</dbReference>
<dbReference type="SUPFAM" id="SSF52218">
    <property type="entry name" value="Flavoproteins"/>
    <property type="match status" value="1"/>
</dbReference>
<accession>A0ABM1NPD6</accession>
<keyword evidence="8" id="KW-0288">FMN</keyword>
<dbReference type="InterPro" id="IPR050607">
    <property type="entry name" value="NOS"/>
</dbReference>
<evidence type="ECO:0000256" key="3">
    <source>
        <dbReference type="ARBA" id="ARBA00001974"/>
    </source>
</evidence>
<dbReference type="InterPro" id="IPR012144">
    <property type="entry name" value="NOS_euk"/>
</dbReference>
<gene>
    <name evidence="19" type="primary">LOC108609612</name>
</gene>
<dbReference type="InterPro" id="IPR017938">
    <property type="entry name" value="Riboflavin_synthase-like_b-brl"/>
</dbReference>
<dbReference type="Gene3D" id="3.40.50.80">
    <property type="entry name" value="Nucleotide-binding domain of ferredoxin-NADP reductase (FNR) module"/>
    <property type="match status" value="1"/>
</dbReference>
<feature type="region of interest" description="Disordered" evidence="15">
    <location>
        <begin position="111"/>
        <end position="223"/>
    </location>
</feature>
<evidence type="ECO:0000256" key="4">
    <source>
        <dbReference type="ARBA" id="ARBA00006267"/>
    </source>
</evidence>
<dbReference type="Pfam" id="PF00667">
    <property type="entry name" value="FAD_binding_1"/>
    <property type="match status" value="1"/>
</dbReference>
<dbReference type="PRINTS" id="PR00369">
    <property type="entry name" value="FLAVODOXIN"/>
</dbReference>
<dbReference type="RefSeq" id="XP_017856822.1">
    <property type="nucleotide sequence ID" value="XM_018001333.1"/>
</dbReference>
<reference evidence="19" key="3">
    <citation type="submission" date="2025-08" db="UniProtKB">
        <authorList>
            <consortium name="RefSeq"/>
        </authorList>
    </citation>
    <scope>IDENTIFICATION</scope>
    <source>
        <tissue evidence="19">Whole organism</tissue>
    </source>
</reference>
<feature type="compositionally biased region" description="Polar residues" evidence="15">
    <location>
        <begin position="190"/>
        <end position="203"/>
    </location>
</feature>
<organism evidence="18 19">
    <name type="scientific">Drosophila arizonae</name>
    <name type="common">Fruit fly</name>
    <dbReference type="NCBI Taxonomy" id="7263"/>
    <lineage>
        <taxon>Eukaryota</taxon>
        <taxon>Metazoa</taxon>
        <taxon>Ecdysozoa</taxon>
        <taxon>Arthropoda</taxon>
        <taxon>Hexapoda</taxon>
        <taxon>Insecta</taxon>
        <taxon>Pterygota</taxon>
        <taxon>Neoptera</taxon>
        <taxon>Endopterygota</taxon>
        <taxon>Diptera</taxon>
        <taxon>Brachycera</taxon>
        <taxon>Muscomorpha</taxon>
        <taxon>Ephydroidea</taxon>
        <taxon>Drosophilidae</taxon>
        <taxon>Drosophila</taxon>
    </lineage>
</organism>
<feature type="compositionally biased region" description="Low complexity" evidence="15">
    <location>
        <begin position="24"/>
        <end position="41"/>
    </location>
</feature>
<keyword evidence="18" id="KW-1185">Reference proteome</keyword>
<dbReference type="Proteomes" id="UP000694904">
    <property type="component" value="Chromosome 3"/>
</dbReference>
<comment type="cofactor">
    <cofactor evidence="3">
        <name>FAD</name>
        <dbReference type="ChEBI" id="CHEBI:57692"/>
    </cofactor>
</comment>
<dbReference type="InterPro" id="IPR001433">
    <property type="entry name" value="OxRdtase_FAD/NAD-bd"/>
</dbReference>
<dbReference type="PROSITE" id="PS50902">
    <property type="entry name" value="FLAVODOXIN_LIKE"/>
    <property type="match status" value="1"/>
</dbReference>
<feature type="region of interest" description="Disordered" evidence="15">
    <location>
        <begin position="21"/>
        <end position="52"/>
    </location>
</feature>
<keyword evidence="10" id="KW-0274">FAD</keyword>
<dbReference type="EC" id="1.14.13.39" evidence="5"/>
<evidence type="ECO:0000259" key="16">
    <source>
        <dbReference type="PROSITE" id="PS50902"/>
    </source>
</evidence>
<feature type="compositionally biased region" description="Gly residues" evidence="15">
    <location>
        <begin position="155"/>
        <end position="166"/>
    </location>
</feature>
<keyword evidence="9" id="KW-0479">Metal-binding</keyword>
<dbReference type="Gene3D" id="3.40.50.360">
    <property type="match status" value="1"/>
</dbReference>
<keyword evidence="14" id="KW-0408">Iron</keyword>
<evidence type="ECO:0000256" key="11">
    <source>
        <dbReference type="ARBA" id="ARBA00022857"/>
    </source>
</evidence>
<feature type="domain" description="FAD-binding FR-type" evidence="17">
    <location>
        <begin position="541"/>
        <end position="787"/>
    </location>
</feature>
<reference evidence="18" key="2">
    <citation type="journal article" date="2016" name="G3 (Bethesda)">
        <title>Genome Evolution in Three Species of Cactophilic Drosophila.</title>
        <authorList>
            <person name="Sanchez-Flores A."/>
            <person name="Penazola F."/>
            <person name="Carpinteyro-Ponce J."/>
            <person name="Nazario-Yepiz N."/>
            <person name="Abreu-Goodger C."/>
            <person name="Machado C.A."/>
            <person name="Markow T.A."/>
        </authorList>
    </citation>
    <scope>NUCLEOTIDE SEQUENCE [LARGE SCALE GENOMIC DNA]</scope>
</reference>
<dbReference type="InterPro" id="IPR044943">
    <property type="entry name" value="NOS_dom_1"/>
</dbReference>
<evidence type="ECO:0000259" key="17">
    <source>
        <dbReference type="PROSITE" id="PS51384"/>
    </source>
</evidence>
<dbReference type="PROSITE" id="PS60001">
    <property type="entry name" value="NOS"/>
    <property type="match status" value="1"/>
</dbReference>
<keyword evidence="6" id="KW-0349">Heme</keyword>
<dbReference type="Pfam" id="PF00175">
    <property type="entry name" value="NAD_binding_1"/>
    <property type="match status" value="1"/>
</dbReference>
<evidence type="ECO:0000256" key="2">
    <source>
        <dbReference type="ARBA" id="ARBA00001970"/>
    </source>
</evidence>
<dbReference type="InterPro" id="IPR017927">
    <property type="entry name" value="FAD-bd_FR_type"/>
</dbReference>
<dbReference type="InterPro" id="IPR001709">
    <property type="entry name" value="Flavoprot_Pyr_Nucl_cyt_Rdtase"/>
</dbReference>
<dbReference type="SUPFAM" id="SSF52343">
    <property type="entry name" value="Ferredoxin reductase-like, C-terminal NADP-linked domain"/>
    <property type="match status" value="1"/>
</dbReference>
<dbReference type="PANTHER" id="PTHR43410:SF1">
    <property type="entry name" value="NITRIC OXIDE SYNTHASE"/>
    <property type="match status" value="1"/>
</dbReference>
<evidence type="ECO:0000256" key="15">
    <source>
        <dbReference type="SAM" id="MobiDB-lite"/>
    </source>
</evidence>
<dbReference type="SUPFAM" id="SSF63380">
    <property type="entry name" value="Riboflavin synthase domain-like"/>
    <property type="match status" value="1"/>
</dbReference>
<dbReference type="PANTHER" id="PTHR43410">
    <property type="entry name" value="NITRIC OXIDE SYNTHASE OXYGENASE"/>
    <property type="match status" value="1"/>
</dbReference>
<keyword evidence="7" id="KW-0285">Flavoprotein</keyword>
<dbReference type="GeneID" id="108609612"/>
<keyword evidence="11" id="KW-0521">NADP</keyword>
<keyword evidence="13" id="KW-0560">Oxidoreductase</keyword>
<dbReference type="Pfam" id="PF00258">
    <property type="entry name" value="Flavodoxin_1"/>
    <property type="match status" value="1"/>
</dbReference>
<dbReference type="InterPro" id="IPR036119">
    <property type="entry name" value="NOS_N_sf"/>
</dbReference>
<feature type="compositionally biased region" description="Low complexity" evidence="15">
    <location>
        <begin position="167"/>
        <end position="186"/>
    </location>
</feature>